<feature type="domain" description="PTS EIIC type-3" evidence="9">
    <location>
        <begin position="1"/>
        <end position="134"/>
    </location>
</feature>
<keyword evidence="4 10" id="KW-0762">Sugar transport</keyword>
<proteinExistence type="predicted"/>
<keyword evidence="7 8" id="KW-0472">Membrane</keyword>
<evidence type="ECO:0000256" key="5">
    <source>
        <dbReference type="ARBA" id="ARBA00022692"/>
    </source>
</evidence>
<evidence type="ECO:0000256" key="2">
    <source>
        <dbReference type="ARBA" id="ARBA00022448"/>
    </source>
</evidence>
<feature type="transmembrane region" description="Helical" evidence="8">
    <location>
        <begin position="65"/>
        <end position="84"/>
    </location>
</feature>
<evidence type="ECO:0000256" key="4">
    <source>
        <dbReference type="ARBA" id="ARBA00022597"/>
    </source>
</evidence>
<dbReference type="Proteomes" id="UP000265541">
    <property type="component" value="Unassembled WGS sequence"/>
</dbReference>
<evidence type="ECO:0000313" key="11">
    <source>
        <dbReference type="Proteomes" id="UP000265541"/>
    </source>
</evidence>
<dbReference type="Pfam" id="PF02378">
    <property type="entry name" value="PTS_EIIC"/>
    <property type="match status" value="1"/>
</dbReference>
<dbReference type="GO" id="GO:0008982">
    <property type="term" value="F:protein-N(PI)-phosphohistidine-sugar phosphotransferase activity"/>
    <property type="evidence" value="ECO:0007669"/>
    <property type="project" value="InterPro"/>
</dbReference>
<feature type="transmembrane region" description="Helical" evidence="8">
    <location>
        <begin position="6"/>
        <end position="26"/>
    </location>
</feature>
<dbReference type="GO" id="GO:0005886">
    <property type="term" value="C:plasma membrane"/>
    <property type="evidence" value="ECO:0007669"/>
    <property type="project" value="UniProtKB-SubCell"/>
</dbReference>
<reference evidence="10 11" key="1">
    <citation type="journal article" date="2016" name="Front. Microbiol.">
        <title>Comprehensive Phylogenetic Analysis of Bovine Non-aureus Staphylococci Species Based on Whole-Genome Sequencing.</title>
        <authorList>
            <person name="Naushad S."/>
            <person name="Barkema H.W."/>
            <person name="Luby C."/>
            <person name="Condas L.A."/>
            <person name="Nobrega D.B."/>
            <person name="Carson D.A."/>
            <person name="De Buck J."/>
        </authorList>
    </citation>
    <scope>NUCLEOTIDE SEQUENCE [LARGE SCALE GENOMIC DNA]</scope>
    <source>
        <strain evidence="10 11">SNUC 4781</strain>
    </source>
</reference>
<evidence type="ECO:0000256" key="3">
    <source>
        <dbReference type="ARBA" id="ARBA00022475"/>
    </source>
</evidence>
<comment type="caution">
    <text evidence="10">The sequence shown here is derived from an EMBL/GenBank/DDBJ whole genome shotgun (WGS) entry which is preliminary data.</text>
</comment>
<evidence type="ECO:0000256" key="7">
    <source>
        <dbReference type="ARBA" id="ARBA00023136"/>
    </source>
</evidence>
<evidence type="ECO:0000256" key="8">
    <source>
        <dbReference type="SAM" id="Phobius"/>
    </source>
</evidence>
<keyword evidence="5 8" id="KW-0812">Transmembrane</keyword>
<dbReference type="PROSITE" id="PS51105">
    <property type="entry name" value="PTS_EIIC_TYPE_3"/>
    <property type="match status" value="1"/>
</dbReference>
<accession>A0A3A0VBG3</accession>
<dbReference type="InterPro" id="IPR004501">
    <property type="entry name" value="PTS_EIIC_3"/>
</dbReference>
<dbReference type="EMBL" id="QYJN01000139">
    <property type="protein sequence ID" value="RIP28470.1"/>
    <property type="molecule type" value="Genomic_DNA"/>
</dbReference>
<dbReference type="RefSeq" id="WP_142923922.1">
    <property type="nucleotide sequence ID" value="NZ_QYJN01000139.1"/>
</dbReference>
<keyword evidence="6 8" id="KW-1133">Transmembrane helix</keyword>
<comment type="subcellular location">
    <subcellularLocation>
        <location evidence="1">Cell membrane</location>
        <topology evidence="1">Multi-pass membrane protein</topology>
    </subcellularLocation>
</comment>
<feature type="transmembrane region" description="Helical" evidence="8">
    <location>
        <begin position="104"/>
        <end position="132"/>
    </location>
</feature>
<feature type="non-terminal residue" evidence="10">
    <location>
        <position position="1"/>
    </location>
</feature>
<dbReference type="AlphaFoldDB" id="A0A3A0VBG3"/>
<organism evidence="10 11">
    <name type="scientific">Staphylococcus gallinarum</name>
    <dbReference type="NCBI Taxonomy" id="1293"/>
    <lineage>
        <taxon>Bacteria</taxon>
        <taxon>Bacillati</taxon>
        <taxon>Bacillota</taxon>
        <taxon>Bacilli</taxon>
        <taxon>Bacillales</taxon>
        <taxon>Staphylococcaceae</taxon>
        <taxon>Staphylococcus</taxon>
    </lineage>
</organism>
<dbReference type="GO" id="GO:0009401">
    <property type="term" value="P:phosphoenolpyruvate-dependent sugar phosphotransferase system"/>
    <property type="evidence" value="ECO:0007669"/>
    <property type="project" value="InterPro"/>
</dbReference>
<dbReference type="InterPro" id="IPR003352">
    <property type="entry name" value="PTS_EIIC"/>
</dbReference>
<keyword evidence="2" id="KW-0813">Transport</keyword>
<keyword evidence="3" id="KW-1003">Cell membrane</keyword>
<dbReference type="OrthoDB" id="1641940at2"/>
<evidence type="ECO:0000256" key="6">
    <source>
        <dbReference type="ARBA" id="ARBA00022989"/>
    </source>
</evidence>
<dbReference type="PANTHER" id="PTHR33989">
    <property type="match status" value="1"/>
</dbReference>
<protein>
    <submittedName>
        <fullName evidence="10">PTS sugar transporter subunit IIC</fullName>
    </submittedName>
</protein>
<sequence length="156" mass="17111">FIDNFVFMGGGGSTIGLVIVIAILAFKKRSSKITKTMAPLTLMPGIFNINEPALFGLPVVLNVRLIVPFILAPMINATITYFAMASGLVHLTNGTAMPWTIPPIISGFLATGHVSGSLVQMVCIIVDILLYYPFYRTMEKYNLQLEQKEADETKEI</sequence>
<dbReference type="InterPro" id="IPR051088">
    <property type="entry name" value="PTS_Sugar-EIIC/EIIB"/>
</dbReference>
<dbReference type="GO" id="GO:1901264">
    <property type="term" value="P:carbohydrate derivative transport"/>
    <property type="evidence" value="ECO:0007669"/>
    <property type="project" value="TreeGrafter"/>
</dbReference>
<dbReference type="PANTHER" id="PTHR33989:SF4">
    <property type="entry name" value="PTS SYSTEM N,N'-DIACETYLCHITOBIOSE-SPECIFIC EIIC COMPONENT"/>
    <property type="match status" value="1"/>
</dbReference>
<gene>
    <name evidence="10" type="ORF">BUZ14_14360</name>
</gene>
<evidence type="ECO:0000313" key="10">
    <source>
        <dbReference type="EMBL" id="RIP28470.1"/>
    </source>
</evidence>
<evidence type="ECO:0000259" key="9">
    <source>
        <dbReference type="PROSITE" id="PS51105"/>
    </source>
</evidence>
<name>A0A3A0VBG3_STAGA</name>
<evidence type="ECO:0000256" key="1">
    <source>
        <dbReference type="ARBA" id="ARBA00004651"/>
    </source>
</evidence>